<protein>
    <submittedName>
        <fullName evidence="2">Flp/Fap pilin component</fullName>
    </submittedName>
</protein>
<dbReference type="InterPro" id="IPR007047">
    <property type="entry name" value="Flp_Fap"/>
</dbReference>
<dbReference type="Proteomes" id="UP000320672">
    <property type="component" value="Chromosome"/>
</dbReference>
<dbReference type="RefSeq" id="WP_145350335.1">
    <property type="nucleotide sequence ID" value="NZ_CP036262.1"/>
</dbReference>
<dbReference type="OrthoDB" id="5325135at2"/>
<proteinExistence type="predicted"/>
<evidence type="ECO:0000313" key="3">
    <source>
        <dbReference type="Proteomes" id="UP000320672"/>
    </source>
</evidence>
<evidence type="ECO:0000313" key="2">
    <source>
        <dbReference type="EMBL" id="QDS92115.1"/>
    </source>
</evidence>
<reference evidence="2 3" key="1">
    <citation type="submission" date="2019-02" db="EMBL/GenBank/DDBJ databases">
        <title>Deep-cultivation of Planctomycetes and their phenomic and genomic characterization uncovers novel biology.</title>
        <authorList>
            <person name="Wiegand S."/>
            <person name="Jogler M."/>
            <person name="Boedeker C."/>
            <person name="Pinto D."/>
            <person name="Vollmers J."/>
            <person name="Rivas-Marin E."/>
            <person name="Kohn T."/>
            <person name="Peeters S.H."/>
            <person name="Heuer A."/>
            <person name="Rast P."/>
            <person name="Oberbeckmann S."/>
            <person name="Bunk B."/>
            <person name="Jeske O."/>
            <person name="Meyerdierks A."/>
            <person name="Storesund J.E."/>
            <person name="Kallscheuer N."/>
            <person name="Luecker S."/>
            <person name="Lage O.M."/>
            <person name="Pohl T."/>
            <person name="Merkel B.J."/>
            <person name="Hornburger P."/>
            <person name="Mueller R.-W."/>
            <person name="Bruemmer F."/>
            <person name="Labrenz M."/>
            <person name="Spormann A.M."/>
            <person name="Op den Camp H."/>
            <person name="Overmann J."/>
            <person name="Amann R."/>
            <person name="Jetten M.S.M."/>
            <person name="Mascher T."/>
            <person name="Medema M.H."/>
            <person name="Devos D.P."/>
            <person name="Kaster A.-K."/>
            <person name="Ovreas L."/>
            <person name="Rohde M."/>
            <person name="Galperin M.Y."/>
            <person name="Jogler C."/>
        </authorList>
    </citation>
    <scope>NUCLEOTIDE SEQUENCE [LARGE SCALE GENOMIC DNA]</scope>
    <source>
        <strain evidence="2 3">FF011L</strain>
    </source>
</reference>
<dbReference type="EMBL" id="CP036262">
    <property type="protein sequence ID" value="QDS92115.1"/>
    <property type="molecule type" value="Genomic_DNA"/>
</dbReference>
<dbReference type="Pfam" id="PF04964">
    <property type="entry name" value="Flp_Fap"/>
    <property type="match status" value="1"/>
</dbReference>
<keyword evidence="1" id="KW-0812">Transmembrane</keyword>
<dbReference type="KEGG" id="rml:FF011L_08510"/>
<sequence>MKNFAEKVVNFLKDEDGPTAVEYAVMMALIIVVCLGSVGLIGTNANAKFDKIATELAK</sequence>
<gene>
    <name evidence="2" type="ORF">FF011L_08510</name>
</gene>
<name>A0A517MB59_9BACT</name>
<feature type="transmembrane region" description="Helical" evidence="1">
    <location>
        <begin position="20"/>
        <end position="41"/>
    </location>
</feature>
<keyword evidence="1" id="KW-1133">Transmembrane helix</keyword>
<dbReference type="AlphaFoldDB" id="A0A517MB59"/>
<keyword evidence="1" id="KW-0472">Membrane</keyword>
<evidence type="ECO:0000256" key="1">
    <source>
        <dbReference type="SAM" id="Phobius"/>
    </source>
</evidence>
<keyword evidence="3" id="KW-1185">Reference proteome</keyword>
<accession>A0A517MB59</accession>
<organism evidence="2 3">
    <name type="scientific">Roseimaritima multifibrata</name>
    <dbReference type="NCBI Taxonomy" id="1930274"/>
    <lineage>
        <taxon>Bacteria</taxon>
        <taxon>Pseudomonadati</taxon>
        <taxon>Planctomycetota</taxon>
        <taxon>Planctomycetia</taxon>
        <taxon>Pirellulales</taxon>
        <taxon>Pirellulaceae</taxon>
        <taxon>Roseimaritima</taxon>
    </lineage>
</organism>